<comment type="caution">
    <text evidence="1">The sequence shown here is derived from an EMBL/GenBank/DDBJ whole genome shotgun (WGS) entry which is preliminary data.</text>
</comment>
<dbReference type="EMBL" id="RBPT01000186">
    <property type="protein sequence ID" value="RMO47793.1"/>
    <property type="molecule type" value="Genomic_DNA"/>
</dbReference>
<accession>A0A3M3VSE5</accession>
<name>A0A3M3VSE5_PSESG</name>
<evidence type="ECO:0000313" key="1">
    <source>
        <dbReference type="EMBL" id="RMO47793.1"/>
    </source>
</evidence>
<reference evidence="1 2" key="1">
    <citation type="submission" date="2018-08" db="EMBL/GenBank/DDBJ databases">
        <title>Recombination of ecologically and evolutionarily significant loci maintains genetic cohesion in the Pseudomonas syringae species complex.</title>
        <authorList>
            <person name="Dillon M."/>
            <person name="Thakur S."/>
            <person name="Almeida R.N.D."/>
            <person name="Weir B.S."/>
            <person name="Guttman D.S."/>
        </authorList>
    </citation>
    <scope>NUCLEOTIDE SEQUENCE [LARGE SCALE GENOMIC DNA]</scope>
    <source>
        <strain evidence="1 2">ICMP 867</strain>
    </source>
</reference>
<proteinExistence type="predicted"/>
<evidence type="ECO:0000313" key="2">
    <source>
        <dbReference type="Proteomes" id="UP000280599"/>
    </source>
</evidence>
<organism evidence="1 2">
    <name type="scientific">Pseudomonas savastanoi pv. glycinea</name>
    <name type="common">Pseudomonas syringae pv. glycinea</name>
    <dbReference type="NCBI Taxonomy" id="318"/>
    <lineage>
        <taxon>Bacteria</taxon>
        <taxon>Pseudomonadati</taxon>
        <taxon>Pseudomonadota</taxon>
        <taxon>Gammaproteobacteria</taxon>
        <taxon>Pseudomonadales</taxon>
        <taxon>Pseudomonadaceae</taxon>
        <taxon>Pseudomonas</taxon>
    </lineage>
</organism>
<dbReference type="AlphaFoldDB" id="A0A3M3VSE5"/>
<protein>
    <submittedName>
        <fullName evidence="1">Uncharacterized protein</fullName>
    </submittedName>
</protein>
<sequence>MWQYLQMVSGTGNAIDEESSVGNRYRYDWGLRTRAD</sequence>
<dbReference type="Proteomes" id="UP000280599">
    <property type="component" value="Unassembled WGS sequence"/>
</dbReference>
<gene>
    <name evidence="1" type="ORF">ALQ41_200091</name>
</gene>